<keyword evidence="2" id="KW-0808">Transferase</keyword>
<dbReference type="InterPro" id="IPR029063">
    <property type="entry name" value="SAM-dependent_MTases_sf"/>
</dbReference>
<keyword evidence="2" id="KW-0489">Methyltransferase</keyword>
<name>A0ABV5K5I9_9ACTN</name>
<dbReference type="Proteomes" id="UP001589750">
    <property type="component" value="Unassembled WGS sequence"/>
</dbReference>
<reference evidence="2 3" key="1">
    <citation type="submission" date="2024-09" db="EMBL/GenBank/DDBJ databases">
        <authorList>
            <person name="Sun Q."/>
            <person name="Mori K."/>
        </authorList>
    </citation>
    <scope>NUCLEOTIDE SEQUENCE [LARGE SCALE GENOMIC DNA]</scope>
    <source>
        <strain evidence="2 3">JCM 9626</strain>
    </source>
</reference>
<organism evidence="2 3">
    <name type="scientific">Nocardioides plantarum</name>
    <dbReference type="NCBI Taxonomy" id="29299"/>
    <lineage>
        <taxon>Bacteria</taxon>
        <taxon>Bacillati</taxon>
        <taxon>Actinomycetota</taxon>
        <taxon>Actinomycetes</taxon>
        <taxon>Propionibacteriales</taxon>
        <taxon>Nocardioidaceae</taxon>
        <taxon>Nocardioides</taxon>
    </lineage>
</organism>
<dbReference type="GO" id="GO:0032259">
    <property type="term" value="P:methylation"/>
    <property type="evidence" value="ECO:0007669"/>
    <property type="project" value="UniProtKB-KW"/>
</dbReference>
<dbReference type="GO" id="GO:0008168">
    <property type="term" value="F:methyltransferase activity"/>
    <property type="evidence" value="ECO:0007669"/>
    <property type="project" value="UniProtKB-KW"/>
</dbReference>
<dbReference type="SUPFAM" id="SSF53335">
    <property type="entry name" value="S-adenosyl-L-methionine-dependent methyltransferases"/>
    <property type="match status" value="1"/>
</dbReference>
<evidence type="ECO:0000256" key="1">
    <source>
        <dbReference type="SAM" id="MobiDB-lite"/>
    </source>
</evidence>
<dbReference type="CDD" id="cd02440">
    <property type="entry name" value="AdoMet_MTases"/>
    <property type="match status" value="1"/>
</dbReference>
<dbReference type="EMBL" id="JBHMDG010000002">
    <property type="protein sequence ID" value="MFB9312007.1"/>
    <property type="molecule type" value="Genomic_DNA"/>
</dbReference>
<dbReference type="Pfam" id="PF13489">
    <property type="entry name" value="Methyltransf_23"/>
    <property type="match status" value="1"/>
</dbReference>
<protein>
    <submittedName>
        <fullName evidence="2">Class I SAM-dependent methyltransferase</fullName>
        <ecNumber evidence="2">2.1.1.-</ecNumber>
    </submittedName>
</protein>
<dbReference type="EC" id="2.1.1.-" evidence="2"/>
<accession>A0ABV5K5I9</accession>
<feature type="region of interest" description="Disordered" evidence="1">
    <location>
        <begin position="1"/>
        <end position="24"/>
    </location>
</feature>
<proteinExistence type="predicted"/>
<evidence type="ECO:0000313" key="2">
    <source>
        <dbReference type="EMBL" id="MFB9312007.1"/>
    </source>
</evidence>
<sequence length="310" mass="32964">MSNLARPPAPSRATTVHPREQPVSPDDLLADLRAVLRSEPALPGLSPSDYARSHAAFELLSDQRQLISSYLRDRLSDRLGPVSVLSVGCGDGTLDAPLAAGLSDVRPSRPVRYVGVDPYAGSTSAFEAALRDLGQDSLSVEVHTVPFEALPVVKAFDVITFVHSTYYVRDLDETLTAAFALLRPGGELLVLAAPRAELNALVEVLAPPVGGHDQWFSDDVERALEQTGLPRDATATLDAGFDAAAASDDVLDFAVQARLTPELRPLVRAYLDAIAAPSHERSSAPVAGLEPGTARQVPHPVDVFRIVCAG</sequence>
<keyword evidence="3" id="KW-1185">Reference proteome</keyword>
<dbReference type="RefSeq" id="WP_170215445.1">
    <property type="nucleotide sequence ID" value="NZ_JBHMDG010000002.1"/>
</dbReference>
<evidence type="ECO:0000313" key="3">
    <source>
        <dbReference type="Proteomes" id="UP001589750"/>
    </source>
</evidence>
<comment type="caution">
    <text evidence="2">The sequence shown here is derived from an EMBL/GenBank/DDBJ whole genome shotgun (WGS) entry which is preliminary data.</text>
</comment>
<dbReference type="Gene3D" id="3.40.50.150">
    <property type="entry name" value="Vaccinia Virus protein VP39"/>
    <property type="match status" value="1"/>
</dbReference>
<gene>
    <name evidence="2" type="ORF">ACFFRI_03030</name>
</gene>